<dbReference type="InterPro" id="IPR040648">
    <property type="entry name" value="HMGXB3_CxC4"/>
</dbReference>
<accession>A0AAW0ARM1</accession>
<dbReference type="EMBL" id="JAYKXP010000356">
    <property type="protein sequence ID" value="KAK7014728.1"/>
    <property type="molecule type" value="Genomic_DNA"/>
</dbReference>
<proteinExistence type="predicted"/>
<evidence type="ECO:0000259" key="2">
    <source>
        <dbReference type="Pfam" id="PF18717"/>
    </source>
</evidence>
<dbReference type="Pfam" id="PF18717">
    <property type="entry name" value="CxC4"/>
    <property type="match status" value="1"/>
</dbReference>
<comment type="caution">
    <text evidence="3">The sequence shown here is derived from an EMBL/GenBank/DDBJ whole genome shotgun (WGS) entry which is preliminary data.</text>
</comment>
<sequence length="734" mass="82461">MSSTPKASWALELCPERPGKVQLYPGHVKGIVVSPQKKITPKRPHKDCISGGGKRRKIHHSSDTVSETQLPTPPEHSDNNHGEAFISIVGSEQDMAIWPATEVIASDLEEGSGCQVDEGDAYEEYVHLVEEQYLAFVQVTMFHYVVQGFDVSKRCGTNSFYHLEARKSGEEAVRLSCLCPEGKKSDCVHKQYYRNFRDARFRMNEDCVKLEGAVVLFQRQMVGTQEETWLNRFSVRYGSESDALRSRTVVTYEGPDSGGGKWLCVRCPGKRCAHVKMAMRLLNVVVGNVDDDGEDEESDIPLDQMFMIDSGNPGYMNESGISYLPILPPEWASLPEDPPLYPRVPPDFPVPTTLPLDHLSRSACGKAFFDPAAPIIQKECSIYTLVGKITSQICVQTCPFCPRHHKCFIGPEPRTLGIFNFNNSVLFTHELLNEYTNRYTGSETPFASFVIAIARVYHGRGERFVGEDLFRSAWFAFASLQCMTGDMSCPECGEMPDTVIFDGVTLSFAKRHLQDTMQPPTYIPPGALKRQRVRVKEQQWIPNTSPQKDLGAKARREPGARTHLAAWMKRWGDKKVVVGEERRHMEQELSVVLGELGAVGAKPVADALSEIYNPGGEMRDWSIRRRYRMLFEQLSANESCIQMVNESGLHAMKRFVTSPTVANASLLVDVPAVMLVCEQEVRTSRDNKVLIELCRWMMTRAEEVLAKLMKGDNGNLENIRNSDGNGDNWKEVSE</sequence>
<organism evidence="3 4">
    <name type="scientific">Paramarasmius palmivorus</name>
    <dbReference type="NCBI Taxonomy" id="297713"/>
    <lineage>
        <taxon>Eukaryota</taxon>
        <taxon>Fungi</taxon>
        <taxon>Dikarya</taxon>
        <taxon>Basidiomycota</taxon>
        <taxon>Agaricomycotina</taxon>
        <taxon>Agaricomycetes</taxon>
        <taxon>Agaricomycetidae</taxon>
        <taxon>Agaricales</taxon>
        <taxon>Marasmiineae</taxon>
        <taxon>Marasmiaceae</taxon>
        <taxon>Paramarasmius</taxon>
    </lineage>
</organism>
<evidence type="ECO:0000313" key="3">
    <source>
        <dbReference type="EMBL" id="KAK7014728.1"/>
    </source>
</evidence>
<dbReference type="Proteomes" id="UP001383192">
    <property type="component" value="Unassembled WGS sequence"/>
</dbReference>
<protein>
    <recommendedName>
        <fullName evidence="2">HMG domain-containing protein</fullName>
    </recommendedName>
</protein>
<dbReference type="AlphaFoldDB" id="A0AAW0ARM1"/>
<name>A0AAW0ARM1_9AGAR</name>
<evidence type="ECO:0000256" key="1">
    <source>
        <dbReference type="SAM" id="MobiDB-lite"/>
    </source>
</evidence>
<evidence type="ECO:0000313" key="4">
    <source>
        <dbReference type="Proteomes" id="UP001383192"/>
    </source>
</evidence>
<reference evidence="3 4" key="1">
    <citation type="submission" date="2024-01" db="EMBL/GenBank/DDBJ databases">
        <title>A draft genome for a cacao thread blight-causing isolate of Paramarasmius palmivorus.</title>
        <authorList>
            <person name="Baruah I.K."/>
            <person name="Bukari Y."/>
            <person name="Amoako-Attah I."/>
            <person name="Meinhardt L.W."/>
            <person name="Bailey B.A."/>
            <person name="Cohen S.P."/>
        </authorList>
    </citation>
    <scope>NUCLEOTIDE SEQUENCE [LARGE SCALE GENOMIC DNA]</scope>
    <source>
        <strain evidence="3 4">GH-12</strain>
    </source>
</reference>
<keyword evidence="4" id="KW-1185">Reference proteome</keyword>
<gene>
    <name evidence="3" type="ORF">VNI00_019316</name>
</gene>
<feature type="domain" description="HMG" evidence="2">
    <location>
        <begin position="350"/>
        <end position="477"/>
    </location>
</feature>
<feature type="region of interest" description="Disordered" evidence="1">
    <location>
        <begin position="36"/>
        <end position="82"/>
    </location>
</feature>